<feature type="non-terminal residue" evidence="1">
    <location>
        <position position="1"/>
    </location>
</feature>
<reference evidence="2" key="1">
    <citation type="journal article" date="2019" name="Int. J. Syst. Evol. Microbiol.">
        <title>The Global Catalogue of Microorganisms (GCM) 10K type strain sequencing project: providing services to taxonomists for standard genome sequencing and annotation.</title>
        <authorList>
            <consortium name="The Broad Institute Genomics Platform"/>
            <consortium name="The Broad Institute Genome Sequencing Center for Infectious Disease"/>
            <person name="Wu L."/>
            <person name="Ma J."/>
        </authorList>
    </citation>
    <scope>NUCLEOTIDE SEQUENCE [LARGE SCALE GENOMIC DNA]</scope>
    <source>
        <strain evidence="2">CGMCC 4.7093</strain>
    </source>
</reference>
<dbReference type="Proteomes" id="UP001595947">
    <property type="component" value="Unassembled WGS sequence"/>
</dbReference>
<proteinExistence type="predicted"/>
<dbReference type="InterPro" id="IPR022291">
    <property type="entry name" value="Bacteriocin_synth_cyclodeHase"/>
</dbReference>
<organism evidence="1 2">
    <name type="scientific">Actinomycetospora atypica</name>
    <dbReference type="NCBI Taxonomy" id="1290095"/>
    <lineage>
        <taxon>Bacteria</taxon>
        <taxon>Bacillati</taxon>
        <taxon>Actinomycetota</taxon>
        <taxon>Actinomycetes</taxon>
        <taxon>Pseudonocardiales</taxon>
        <taxon>Pseudonocardiaceae</taxon>
        <taxon>Actinomycetospora</taxon>
    </lineage>
</organism>
<comment type="caution">
    <text evidence="1">The sequence shown here is derived from an EMBL/GenBank/DDBJ whole genome shotgun (WGS) entry which is preliminary data.</text>
</comment>
<dbReference type="EMBL" id="JBHSIV010000006">
    <property type="protein sequence ID" value="MFC5061995.1"/>
    <property type="molecule type" value="Genomic_DNA"/>
</dbReference>
<evidence type="ECO:0000313" key="1">
    <source>
        <dbReference type="EMBL" id="MFC5061995.1"/>
    </source>
</evidence>
<dbReference type="RefSeq" id="WP_378035351.1">
    <property type="nucleotide sequence ID" value="NZ_JBHSIV010000006.1"/>
</dbReference>
<protein>
    <submittedName>
        <fullName evidence="1">TOMM leader peptide-binding protein</fullName>
    </submittedName>
</protein>
<sequence length="202" mass="19975">GRVAVRAAGSVGRGDLGTGLTEADLVAPAVAAGAHAVSRVAAGVAVAEPTRRRPDLVVLTGRAAGDLVAAAPLHARHQPHLAVTAGETTGTVGPLVLPGRTSCLRCADRHRTDADPAWPRVAAQLAAVPPAVPVAVAAAVAGLAVAQVLAHLAGGPDLSGAAVELEPATGRATRCERAVHPRCPCTGPRPPRAGVVGSGDNR</sequence>
<dbReference type="Gene3D" id="3.40.50.720">
    <property type="entry name" value="NAD(P)-binding Rossmann-like Domain"/>
    <property type="match status" value="1"/>
</dbReference>
<name>A0ABV9YGV4_9PSEU</name>
<gene>
    <name evidence="1" type="ORF">ACFPBZ_07250</name>
</gene>
<accession>A0ABV9YGV4</accession>
<dbReference type="NCBIfam" id="TIGR03882">
    <property type="entry name" value="cyclo_dehyd_2"/>
    <property type="match status" value="1"/>
</dbReference>
<evidence type="ECO:0000313" key="2">
    <source>
        <dbReference type="Proteomes" id="UP001595947"/>
    </source>
</evidence>
<keyword evidence="2" id="KW-1185">Reference proteome</keyword>